<evidence type="ECO:0000256" key="1">
    <source>
        <dbReference type="SAM" id="MobiDB-lite"/>
    </source>
</evidence>
<feature type="compositionally biased region" description="Polar residues" evidence="1">
    <location>
        <begin position="62"/>
        <end position="123"/>
    </location>
</feature>
<reference evidence="3" key="2">
    <citation type="submission" date="2015-01" db="EMBL/GenBank/DDBJ databases">
        <title>Evolutionary Origins and Diversification of the Mycorrhizal Mutualists.</title>
        <authorList>
            <consortium name="DOE Joint Genome Institute"/>
            <consortium name="Mycorrhizal Genomics Consortium"/>
            <person name="Kohler A."/>
            <person name="Kuo A."/>
            <person name="Nagy L.G."/>
            <person name="Floudas D."/>
            <person name="Copeland A."/>
            <person name="Barry K.W."/>
            <person name="Cichocki N."/>
            <person name="Veneault-Fourrey C."/>
            <person name="LaButti K."/>
            <person name="Lindquist E.A."/>
            <person name="Lipzen A."/>
            <person name="Lundell T."/>
            <person name="Morin E."/>
            <person name="Murat C."/>
            <person name="Riley R."/>
            <person name="Ohm R."/>
            <person name="Sun H."/>
            <person name="Tunlid A."/>
            <person name="Henrissat B."/>
            <person name="Grigoriev I.V."/>
            <person name="Hibbett D.S."/>
            <person name="Martin F."/>
        </authorList>
    </citation>
    <scope>NUCLEOTIDE SEQUENCE [LARGE SCALE GENOMIC DNA]</scope>
    <source>
        <strain evidence="3">LaAM-08-1</strain>
    </source>
</reference>
<evidence type="ECO:0000313" key="3">
    <source>
        <dbReference type="Proteomes" id="UP000054477"/>
    </source>
</evidence>
<keyword evidence="3" id="KW-1185">Reference proteome</keyword>
<reference evidence="2 3" key="1">
    <citation type="submission" date="2014-04" db="EMBL/GenBank/DDBJ databases">
        <authorList>
            <consortium name="DOE Joint Genome Institute"/>
            <person name="Kuo A."/>
            <person name="Kohler A."/>
            <person name="Nagy L.G."/>
            <person name="Floudas D."/>
            <person name="Copeland A."/>
            <person name="Barry K.W."/>
            <person name="Cichocki N."/>
            <person name="Veneault-Fourrey C."/>
            <person name="LaButti K."/>
            <person name="Lindquist E.A."/>
            <person name="Lipzen A."/>
            <person name="Lundell T."/>
            <person name="Morin E."/>
            <person name="Murat C."/>
            <person name="Sun H."/>
            <person name="Tunlid A."/>
            <person name="Henrissat B."/>
            <person name="Grigoriev I.V."/>
            <person name="Hibbett D.S."/>
            <person name="Martin F."/>
            <person name="Nordberg H.P."/>
            <person name="Cantor M.N."/>
            <person name="Hua S.X."/>
        </authorList>
    </citation>
    <scope>NUCLEOTIDE SEQUENCE [LARGE SCALE GENOMIC DNA]</scope>
    <source>
        <strain evidence="2 3">LaAM-08-1</strain>
    </source>
</reference>
<feature type="region of interest" description="Disordered" evidence="1">
    <location>
        <begin position="60"/>
        <end position="151"/>
    </location>
</feature>
<dbReference type="EMBL" id="KN838727">
    <property type="protein sequence ID" value="KIJ96280.1"/>
    <property type="molecule type" value="Genomic_DNA"/>
</dbReference>
<gene>
    <name evidence="2" type="ORF">K443DRAFT_10761</name>
</gene>
<dbReference type="Proteomes" id="UP000054477">
    <property type="component" value="Unassembled WGS sequence"/>
</dbReference>
<evidence type="ECO:0000313" key="2">
    <source>
        <dbReference type="EMBL" id="KIJ96280.1"/>
    </source>
</evidence>
<proteinExistence type="predicted"/>
<dbReference type="HOGENOM" id="CLU_1570874_0_0_1"/>
<feature type="region of interest" description="Disordered" evidence="1">
    <location>
        <begin position="1"/>
        <end position="29"/>
    </location>
</feature>
<organism evidence="2 3">
    <name type="scientific">Laccaria amethystina LaAM-08-1</name>
    <dbReference type="NCBI Taxonomy" id="1095629"/>
    <lineage>
        <taxon>Eukaryota</taxon>
        <taxon>Fungi</taxon>
        <taxon>Dikarya</taxon>
        <taxon>Basidiomycota</taxon>
        <taxon>Agaricomycotina</taxon>
        <taxon>Agaricomycetes</taxon>
        <taxon>Agaricomycetidae</taxon>
        <taxon>Agaricales</taxon>
        <taxon>Agaricineae</taxon>
        <taxon>Hydnangiaceae</taxon>
        <taxon>Laccaria</taxon>
    </lineage>
</organism>
<accession>A0A0C9WV43</accession>
<sequence>MNSKRRTTRSTSTVDNTRAAPRVKSTGASILSGASSTSVLGGEIINSQRDHNRATFIINIGGSDSDTSRSTLAVSKPSTSGRVGSMPHASTSSSAQDLPCSRTSSPSNQEQSSLEEFNASTDSGFGGSDVSSEIKRKRRISSKKSPVMPSTSVTCISKNMVSLSGFLNPT</sequence>
<dbReference type="AlphaFoldDB" id="A0A0C9WV43"/>
<name>A0A0C9WV43_9AGAR</name>
<protein>
    <submittedName>
        <fullName evidence="2">Uncharacterized protein</fullName>
    </submittedName>
</protein>